<dbReference type="Proteomes" id="UP000032180">
    <property type="component" value="Chromosome 6"/>
</dbReference>
<dbReference type="EnsemblPlants" id="LPERR06G14270.1">
    <property type="protein sequence ID" value="LPERR06G14270.1"/>
    <property type="gene ID" value="LPERR06G14270"/>
</dbReference>
<evidence type="ECO:0000313" key="1">
    <source>
        <dbReference type="EnsemblPlants" id="LPERR06G14270.1"/>
    </source>
</evidence>
<protein>
    <submittedName>
        <fullName evidence="1">Uncharacterized protein</fullName>
    </submittedName>
</protein>
<evidence type="ECO:0000313" key="2">
    <source>
        <dbReference type="Proteomes" id="UP000032180"/>
    </source>
</evidence>
<reference evidence="1 2" key="1">
    <citation type="submission" date="2012-08" db="EMBL/GenBank/DDBJ databases">
        <title>Oryza genome evolution.</title>
        <authorList>
            <person name="Wing R.A."/>
        </authorList>
    </citation>
    <scope>NUCLEOTIDE SEQUENCE</scope>
</reference>
<accession>A0A0D9WQX1</accession>
<name>A0A0D9WQX1_9ORYZ</name>
<reference evidence="1" key="3">
    <citation type="submission" date="2015-04" db="UniProtKB">
        <authorList>
            <consortium name="EnsemblPlants"/>
        </authorList>
    </citation>
    <scope>IDENTIFICATION</scope>
</reference>
<dbReference type="HOGENOM" id="CLU_2708403_0_0_1"/>
<keyword evidence="2" id="KW-1185">Reference proteome</keyword>
<proteinExistence type="predicted"/>
<reference evidence="2" key="2">
    <citation type="submission" date="2013-12" db="EMBL/GenBank/DDBJ databases">
        <authorList>
            <person name="Yu Y."/>
            <person name="Lee S."/>
            <person name="de Baynast K."/>
            <person name="Wissotski M."/>
            <person name="Liu L."/>
            <person name="Talag J."/>
            <person name="Goicoechea J."/>
            <person name="Angelova A."/>
            <person name="Jetty R."/>
            <person name="Kudrna D."/>
            <person name="Golser W."/>
            <person name="Rivera L."/>
            <person name="Zhang J."/>
            <person name="Wing R."/>
        </authorList>
    </citation>
    <scope>NUCLEOTIDE SEQUENCE</scope>
</reference>
<dbReference type="AlphaFoldDB" id="A0A0D9WQX1"/>
<organism evidence="1 2">
    <name type="scientific">Leersia perrieri</name>
    <dbReference type="NCBI Taxonomy" id="77586"/>
    <lineage>
        <taxon>Eukaryota</taxon>
        <taxon>Viridiplantae</taxon>
        <taxon>Streptophyta</taxon>
        <taxon>Embryophyta</taxon>
        <taxon>Tracheophyta</taxon>
        <taxon>Spermatophyta</taxon>
        <taxon>Magnoliopsida</taxon>
        <taxon>Liliopsida</taxon>
        <taxon>Poales</taxon>
        <taxon>Poaceae</taxon>
        <taxon>BOP clade</taxon>
        <taxon>Oryzoideae</taxon>
        <taxon>Oryzeae</taxon>
        <taxon>Oryzinae</taxon>
        <taxon>Leersia</taxon>
    </lineage>
</organism>
<dbReference type="Gramene" id="LPERR06G14270.1">
    <property type="protein sequence ID" value="LPERR06G14270.1"/>
    <property type="gene ID" value="LPERR06G14270"/>
</dbReference>
<sequence>MANVMRQNKEDCIMGSHGCEPFLSPGNLFIVGFNDLFDLFNLDKLDPETSKKNGYEGWIARSQSRQRDYPPKL</sequence>